<evidence type="ECO:0000259" key="12">
    <source>
        <dbReference type="Pfam" id="PF07715"/>
    </source>
</evidence>
<dbReference type="InterPro" id="IPR008969">
    <property type="entry name" value="CarboxyPept-like_regulatory"/>
</dbReference>
<dbReference type="SUPFAM" id="SSF49464">
    <property type="entry name" value="Carboxypeptidase regulatory domain-like"/>
    <property type="match status" value="1"/>
</dbReference>
<feature type="domain" description="TonB-dependent receptor-like beta-barrel" evidence="11">
    <location>
        <begin position="494"/>
        <end position="880"/>
    </location>
</feature>
<evidence type="ECO:0000256" key="6">
    <source>
        <dbReference type="ARBA" id="ARBA00023136"/>
    </source>
</evidence>
<name>A0A4U0NHN0_9SPHI</name>
<feature type="region of interest" description="Disordered" evidence="10">
    <location>
        <begin position="305"/>
        <end position="325"/>
    </location>
</feature>
<proteinExistence type="inferred from homology"/>
<sequence>MYRFYMKDVLGAGHVFPRCSLAMKLTAILLFVVAMQVQAIGWAQHVTLRKNKVTIKHVFKEIKRQTGYDVFYIPEFFDDTKYINADFKNTPARIAIESCISSAGGNLTVTLHERTFVIQRSPIKMRPTAEQQSNQITVRGKIVNDKGEALGGVLVTIKGSNRSTATANDGVFTLNNVDRNVTLAITLIGHLPREVKAVEDIGTVVLVPSNSTLDEVQIIAYGTTTKRLNTGSVGSVKAETIEKQPVGNVLTALTGRVPGLDITQQTGVPGGAVRVRIRGQNSLSASANDPLFLIDGVPFLNNATTTTSQSTYRPPAGGNSSPFNSLNPADIESVEVLKDADATAIYGSRGANGVVLITTKKGKAGQSRLDLNMSTGFGKLARKMDVLNRRDYLDMRYEALRNDNMTTETTSSAVYDLTVWDTTRSTDWQDELIGNTAEYTNLQATLSGGDKNTNYAIAGNYWKETTVFPGDFADTKGSARVSLQHRSSDNRLSAQFTGNFLRENNNLPANDLLNAATTLPPVAPPLLLPDGNLNFDGTNFFNPLASLRNTYDAKGTNLNTNGLISYEILKGLVVKANMGYSNFRFKTLFLNPESAQNPAYFAGPSSRLAEFGDHTTETWNVEPQLGYKTRLFGNQIDVLLGTTFQNTVQEGLLNYTSGYVDDVLMRDRSLATSTSANTSYSEYRYNALFLRVNYNIKNKYIANVTARRDGSSRFGSGKQFGNFGAIGAAWLFSEEAGVKDALPFLSFGKLRASYGITGSDAVGNYGYLSLYRAASTNFPYYGANGAGLRPSNLYNTEFQWESNRKMDLALEFGFLDNRFLLNVNYYRNRSSNQLVGYPISAVAGFTSIPFNLPATVQNTGLELELNSTNITKANFSWSSSFNVTVPRNKLIDYPSLASSSNANMYILHEPLTIAKVFPTLGIDPQTGVMVYQNRFGDPITNIMSLTALDQTQAVNTGRDFFGGFLNTFTYKRLQLDLFLHFSQQYGLRYNVNGVYLPGSLGNIPQHVYDGRWQYEGQSDALYNKLSQNSTSAAAQARARNTDAAAYEDIFFLRLKNVSLSYQLNPTWTKKWGMQNFRIYMQGQNLATITNYQGMDPENTSLSIAPLAVTNFGVQLTF</sequence>
<dbReference type="Gene3D" id="2.60.40.1120">
    <property type="entry name" value="Carboxypeptidase-like, regulatory domain"/>
    <property type="match status" value="1"/>
</dbReference>
<evidence type="ECO:0000256" key="9">
    <source>
        <dbReference type="RuleBase" id="RU003357"/>
    </source>
</evidence>
<dbReference type="InterPro" id="IPR012910">
    <property type="entry name" value="Plug_dom"/>
</dbReference>
<dbReference type="InterPro" id="IPR023996">
    <property type="entry name" value="TonB-dep_OMP_SusC/RagA"/>
</dbReference>
<dbReference type="Gene3D" id="2.170.130.10">
    <property type="entry name" value="TonB-dependent receptor, plug domain"/>
    <property type="match status" value="1"/>
</dbReference>
<keyword evidence="6 8" id="KW-0472">Membrane</keyword>
<evidence type="ECO:0000256" key="2">
    <source>
        <dbReference type="ARBA" id="ARBA00022448"/>
    </source>
</evidence>
<evidence type="ECO:0000256" key="5">
    <source>
        <dbReference type="ARBA" id="ARBA00023077"/>
    </source>
</evidence>
<protein>
    <submittedName>
        <fullName evidence="13">SusC/RagA family TonB-linked outer membrane protein</fullName>
    </submittedName>
</protein>
<reference evidence="13 14" key="1">
    <citation type="submission" date="2019-04" db="EMBL/GenBank/DDBJ databases">
        <title>Sphingobacterium olei sp. nov., isolated from oil-contaminated soil.</title>
        <authorList>
            <person name="Liu B."/>
        </authorList>
    </citation>
    <scope>NUCLEOTIDE SEQUENCE [LARGE SCALE GENOMIC DNA]</scope>
    <source>
        <strain evidence="13 14">HAL-9</strain>
    </source>
</reference>
<evidence type="ECO:0000256" key="8">
    <source>
        <dbReference type="PROSITE-ProRule" id="PRU01360"/>
    </source>
</evidence>
<comment type="subcellular location">
    <subcellularLocation>
        <location evidence="1 8">Cell outer membrane</location>
        <topology evidence="1 8">Multi-pass membrane protein</topology>
    </subcellularLocation>
</comment>
<dbReference type="GO" id="GO:0009279">
    <property type="term" value="C:cell outer membrane"/>
    <property type="evidence" value="ECO:0007669"/>
    <property type="project" value="UniProtKB-SubCell"/>
</dbReference>
<evidence type="ECO:0000256" key="7">
    <source>
        <dbReference type="ARBA" id="ARBA00023237"/>
    </source>
</evidence>
<dbReference type="InterPro" id="IPR000531">
    <property type="entry name" value="Beta-barrel_TonB"/>
</dbReference>
<gene>
    <name evidence="13" type="ORF">FAZ15_17025</name>
</gene>
<dbReference type="RefSeq" id="WP_136902518.1">
    <property type="nucleotide sequence ID" value="NZ_SUME01000007.1"/>
</dbReference>
<dbReference type="Pfam" id="PF07715">
    <property type="entry name" value="Plug"/>
    <property type="match status" value="1"/>
</dbReference>
<dbReference type="InterPro" id="IPR036942">
    <property type="entry name" value="Beta-barrel_TonB_sf"/>
</dbReference>
<keyword evidence="5 9" id="KW-0798">TonB box</keyword>
<dbReference type="EMBL" id="SUME01000007">
    <property type="protein sequence ID" value="TJZ53727.1"/>
    <property type="molecule type" value="Genomic_DNA"/>
</dbReference>
<dbReference type="InterPro" id="IPR023997">
    <property type="entry name" value="TonB-dep_OMP_SusC/RagA_CS"/>
</dbReference>
<evidence type="ECO:0000259" key="11">
    <source>
        <dbReference type="Pfam" id="PF00593"/>
    </source>
</evidence>
<keyword evidence="14" id="KW-1185">Reference proteome</keyword>
<dbReference type="InterPro" id="IPR039426">
    <property type="entry name" value="TonB-dep_rcpt-like"/>
</dbReference>
<dbReference type="SUPFAM" id="SSF56935">
    <property type="entry name" value="Porins"/>
    <property type="match status" value="1"/>
</dbReference>
<evidence type="ECO:0000256" key="10">
    <source>
        <dbReference type="SAM" id="MobiDB-lite"/>
    </source>
</evidence>
<comment type="caution">
    <text evidence="13">The sequence shown here is derived from an EMBL/GenBank/DDBJ whole genome shotgun (WGS) entry which is preliminary data.</text>
</comment>
<keyword evidence="2 8" id="KW-0813">Transport</keyword>
<evidence type="ECO:0000313" key="14">
    <source>
        <dbReference type="Proteomes" id="UP000306808"/>
    </source>
</evidence>
<dbReference type="Gene3D" id="2.40.170.20">
    <property type="entry name" value="TonB-dependent receptor, beta-barrel domain"/>
    <property type="match status" value="1"/>
</dbReference>
<evidence type="ECO:0000256" key="1">
    <source>
        <dbReference type="ARBA" id="ARBA00004571"/>
    </source>
</evidence>
<dbReference type="InterPro" id="IPR037066">
    <property type="entry name" value="Plug_dom_sf"/>
</dbReference>
<keyword evidence="4 8" id="KW-0812">Transmembrane</keyword>
<feature type="domain" description="TonB-dependent receptor plug" evidence="12">
    <location>
        <begin position="227"/>
        <end position="354"/>
    </location>
</feature>
<dbReference type="OrthoDB" id="9768177at2"/>
<dbReference type="Pfam" id="PF00593">
    <property type="entry name" value="TonB_dep_Rec_b-barrel"/>
    <property type="match status" value="1"/>
</dbReference>
<evidence type="ECO:0000256" key="3">
    <source>
        <dbReference type="ARBA" id="ARBA00022452"/>
    </source>
</evidence>
<dbReference type="NCBIfam" id="TIGR04056">
    <property type="entry name" value="OMP_RagA_SusC"/>
    <property type="match status" value="1"/>
</dbReference>
<organism evidence="13 14">
    <name type="scientific">Sphingobacterium olei</name>
    <dbReference type="NCBI Taxonomy" id="2571155"/>
    <lineage>
        <taxon>Bacteria</taxon>
        <taxon>Pseudomonadati</taxon>
        <taxon>Bacteroidota</taxon>
        <taxon>Sphingobacteriia</taxon>
        <taxon>Sphingobacteriales</taxon>
        <taxon>Sphingobacteriaceae</taxon>
        <taxon>Sphingobacterium</taxon>
    </lineage>
</organism>
<evidence type="ECO:0000256" key="4">
    <source>
        <dbReference type="ARBA" id="ARBA00022692"/>
    </source>
</evidence>
<dbReference type="PROSITE" id="PS52016">
    <property type="entry name" value="TONB_DEPENDENT_REC_3"/>
    <property type="match status" value="1"/>
</dbReference>
<evidence type="ECO:0000313" key="13">
    <source>
        <dbReference type="EMBL" id="TJZ53727.1"/>
    </source>
</evidence>
<dbReference type="Pfam" id="PF13715">
    <property type="entry name" value="CarbopepD_reg_2"/>
    <property type="match status" value="1"/>
</dbReference>
<comment type="similarity">
    <text evidence="8 9">Belongs to the TonB-dependent receptor family.</text>
</comment>
<dbReference type="Proteomes" id="UP000306808">
    <property type="component" value="Unassembled WGS sequence"/>
</dbReference>
<accession>A0A4U0NHN0</accession>
<dbReference type="NCBIfam" id="TIGR04057">
    <property type="entry name" value="SusC_RagA_signa"/>
    <property type="match status" value="1"/>
</dbReference>
<dbReference type="AlphaFoldDB" id="A0A4U0NHN0"/>
<keyword evidence="3 8" id="KW-1134">Transmembrane beta strand</keyword>
<keyword evidence="7 8" id="KW-0998">Cell outer membrane</keyword>